<dbReference type="Proteomes" id="UP001356427">
    <property type="component" value="Unassembled WGS sequence"/>
</dbReference>
<proteinExistence type="predicted"/>
<evidence type="ECO:0000313" key="2">
    <source>
        <dbReference type="Proteomes" id="UP001356427"/>
    </source>
</evidence>
<protein>
    <submittedName>
        <fullName evidence="1">Uncharacterized protein</fullName>
    </submittedName>
</protein>
<evidence type="ECO:0000313" key="1">
    <source>
        <dbReference type="EMBL" id="KAK6322945.1"/>
    </source>
</evidence>
<keyword evidence="2" id="KW-1185">Reference proteome</keyword>
<sequence length="68" mass="6959">MAALRPACEAADWAPSAEWEGSAAFRGESGAAMMMLFCGVALTTRAVGSGFAGGEPVWWAGAPPLLFP</sequence>
<accession>A0AAN8MFG3</accession>
<dbReference type="EMBL" id="JAGTTL010000004">
    <property type="protein sequence ID" value="KAK6322945.1"/>
    <property type="molecule type" value="Genomic_DNA"/>
</dbReference>
<dbReference type="AlphaFoldDB" id="A0AAN8MFG3"/>
<gene>
    <name evidence="1" type="ORF">J4Q44_G00052840</name>
</gene>
<organism evidence="1 2">
    <name type="scientific">Coregonus suidteri</name>
    <dbReference type="NCBI Taxonomy" id="861788"/>
    <lineage>
        <taxon>Eukaryota</taxon>
        <taxon>Metazoa</taxon>
        <taxon>Chordata</taxon>
        <taxon>Craniata</taxon>
        <taxon>Vertebrata</taxon>
        <taxon>Euteleostomi</taxon>
        <taxon>Actinopterygii</taxon>
        <taxon>Neopterygii</taxon>
        <taxon>Teleostei</taxon>
        <taxon>Protacanthopterygii</taxon>
        <taxon>Salmoniformes</taxon>
        <taxon>Salmonidae</taxon>
        <taxon>Coregoninae</taxon>
        <taxon>Coregonus</taxon>
    </lineage>
</organism>
<name>A0AAN8MFG3_9TELE</name>
<reference evidence="1 2" key="1">
    <citation type="submission" date="2021-04" db="EMBL/GenBank/DDBJ databases">
        <authorList>
            <person name="De Guttry C."/>
            <person name="Zahm M."/>
            <person name="Klopp C."/>
            <person name="Cabau C."/>
            <person name="Louis A."/>
            <person name="Berthelot C."/>
            <person name="Parey E."/>
            <person name="Roest Crollius H."/>
            <person name="Montfort J."/>
            <person name="Robinson-Rechavi M."/>
            <person name="Bucao C."/>
            <person name="Bouchez O."/>
            <person name="Gislard M."/>
            <person name="Lluch J."/>
            <person name="Milhes M."/>
            <person name="Lampietro C."/>
            <person name="Lopez Roques C."/>
            <person name="Donnadieu C."/>
            <person name="Braasch I."/>
            <person name="Desvignes T."/>
            <person name="Postlethwait J."/>
            <person name="Bobe J."/>
            <person name="Wedekind C."/>
            <person name="Guiguen Y."/>
        </authorList>
    </citation>
    <scope>NUCLEOTIDE SEQUENCE [LARGE SCALE GENOMIC DNA]</scope>
    <source>
        <strain evidence="1">Cs_M1</strain>
        <tissue evidence="1">Blood</tissue>
    </source>
</reference>
<comment type="caution">
    <text evidence="1">The sequence shown here is derived from an EMBL/GenBank/DDBJ whole genome shotgun (WGS) entry which is preliminary data.</text>
</comment>
<feature type="non-terminal residue" evidence="1">
    <location>
        <position position="68"/>
    </location>
</feature>